<evidence type="ECO:0000256" key="2">
    <source>
        <dbReference type="SAM" id="MobiDB-lite"/>
    </source>
</evidence>
<dbReference type="Pfam" id="PF00607">
    <property type="entry name" value="Gag_p24"/>
    <property type="match status" value="1"/>
</dbReference>
<dbReference type="PANTHER" id="PTHR40389:SF2">
    <property type="entry name" value="ENDOGENOUS RETROVIRUS GROUP K MEMBER 24 GAG POLYPROTEIN-RELATED"/>
    <property type="match status" value="1"/>
</dbReference>
<dbReference type="InterPro" id="IPR045345">
    <property type="entry name" value="Gag_p24_C"/>
</dbReference>
<dbReference type="InterPro" id="IPR050195">
    <property type="entry name" value="Primate_lentivir_Gag_pol-like"/>
</dbReference>
<gene>
    <name evidence="4" type="ORF">AV530_012370</name>
</gene>
<evidence type="ECO:0000256" key="1">
    <source>
        <dbReference type="ARBA" id="ARBA00022707"/>
    </source>
</evidence>
<keyword evidence="1" id="KW-0519">Myristate</keyword>
<dbReference type="InterPro" id="IPR008919">
    <property type="entry name" value="Retrov_capsid_N"/>
</dbReference>
<dbReference type="STRING" id="372326.A0A1V4JAM4"/>
<proteinExistence type="predicted"/>
<feature type="region of interest" description="Disordered" evidence="2">
    <location>
        <begin position="23"/>
        <end position="66"/>
    </location>
</feature>
<protein>
    <recommendedName>
        <fullName evidence="3">Retroviral nucleocapsid Gag protein p24 C-terminal domain-containing protein</fullName>
    </recommendedName>
</protein>
<name>A0A1V4JAM4_PATFA</name>
<keyword evidence="1" id="KW-0449">Lipoprotein</keyword>
<comment type="caution">
    <text evidence="4">The sequence shown here is derived from an EMBL/GenBank/DDBJ whole genome shotgun (WGS) entry which is preliminary data.</text>
</comment>
<feature type="compositionally biased region" description="Basic and acidic residues" evidence="2">
    <location>
        <begin position="229"/>
        <end position="238"/>
    </location>
</feature>
<dbReference type="SUPFAM" id="SSF47943">
    <property type="entry name" value="Retrovirus capsid protein, N-terminal core domain"/>
    <property type="match status" value="1"/>
</dbReference>
<dbReference type="GO" id="GO:0016032">
    <property type="term" value="P:viral process"/>
    <property type="evidence" value="ECO:0007669"/>
    <property type="project" value="InterPro"/>
</dbReference>
<dbReference type="Gene3D" id="1.10.375.10">
    <property type="entry name" value="Human Immunodeficiency Virus Type 1 Capsid Protein"/>
    <property type="match status" value="1"/>
</dbReference>
<dbReference type="AlphaFoldDB" id="A0A1V4JAM4"/>
<feature type="region of interest" description="Disordered" evidence="2">
    <location>
        <begin position="213"/>
        <end position="238"/>
    </location>
</feature>
<feature type="domain" description="Retroviral nucleocapsid Gag protein p24 C-terminal" evidence="3">
    <location>
        <begin position="413"/>
        <end position="481"/>
    </location>
</feature>
<reference evidence="4 5" key="1">
    <citation type="submission" date="2016-02" db="EMBL/GenBank/DDBJ databases">
        <title>Band-tailed pigeon sequencing and assembly.</title>
        <authorList>
            <person name="Soares A.E."/>
            <person name="Novak B.J."/>
            <person name="Rice E.S."/>
            <person name="O'Connell B."/>
            <person name="Chang D."/>
            <person name="Weber S."/>
            <person name="Shapiro B."/>
        </authorList>
    </citation>
    <scope>NUCLEOTIDE SEQUENCE [LARGE SCALE GENOMIC DNA]</scope>
    <source>
        <strain evidence="4">BTP2013</strain>
        <tissue evidence="4">Blood</tissue>
    </source>
</reference>
<evidence type="ECO:0000313" key="5">
    <source>
        <dbReference type="Proteomes" id="UP000190648"/>
    </source>
</evidence>
<evidence type="ECO:0000259" key="3">
    <source>
        <dbReference type="Pfam" id="PF19317"/>
    </source>
</evidence>
<dbReference type="SUPFAM" id="SSF47353">
    <property type="entry name" value="Retrovirus capsid dimerization domain-like"/>
    <property type="match status" value="1"/>
</dbReference>
<keyword evidence="5" id="KW-1185">Reference proteome</keyword>
<dbReference type="Proteomes" id="UP000190648">
    <property type="component" value="Unassembled WGS sequence"/>
</dbReference>
<sequence length="516" mass="58145">MPLVCPVSDLEFWGGEQIMPSAPFEPLPASDDRWQQPASFNKPGQINPADVPLPEDPMEHQDGAPQNCPDFQEESHVQSLKDLLRWQESQMQEVLKAMKRLDGGNSKTLWLIAYKKVSDAIKDGLEAIGRECEKWGKHEREGVELDLTPEKLRIKRERIQKWARQCVEDGMWPVREADEYLRARYGKGLETGLADRFANMLRLTDPQGNTRELYGSDSNDNLGAASVHQGRDIPRDHSYNAGQRWQGVIRDTTIERIMLPGSITAIPVHIDNRGQRQWSPFDWKKVKQLQSAVMQYSMDNKHVMQLINSFFKGQVLTPTDIRALMELLLPPTGYLLFLDKWQRKVELAVLENVHLPADDPLQLASMDQLLGRRQYADGAAQAALHPRILQQTQVLALAAVKELSNIGNPVPPYSTIKQDPGEPYVKFVDHLKEAIDASPNLTSEAKAAVGKVLAMMNANTQCQQILADLGKTASLAEMVEACTQFILEGLMPQRAYQHAYGIRSSSSRDVAYAWSY</sequence>
<dbReference type="PANTHER" id="PTHR40389">
    <property type="entry name" value="ENDOGENOUS RETROVIRUS GROUP K MEMBER 24 GAG POLYPROTEIN-RELATED"/>
    <property type="match status" value="1"/>
</dbReference>
<dbReference type="Pfam" id="PF19317">
    <property type="entry name" value="Gag_p24_C"/>
    <property type="match status" value="1"/>
</dbReference>
<dbReference type="OrthoDB" id="9398474at2759"/>
<accession>A0A1V4JAM4</accession>
<dbReference type="EMBL" id="LSYS01008075">
    <property type="protein sequence ID" value="OPJ69278.1"/>
    <property type="molecule type" value="Genomic_DNA"/>
</dbReference>
<dbReference type="InterPro" id="IPR008916">
    <property type="entry name" value="Retrov_capsid_C"/>
</dbReference>
<organism evidence="4 5">
    <name type="scientific">Patagioenas fasciata monilis</name>
    <dbReference type="NCBI Taxonomy" id="372326"/>
    <lineage>
        <taxon>Eukaryota</taxon>
        <taxon>Metazoa</taxon>
        <taxon>Chordata</taxon>
        <taxon>Craniata</taxon>
        <taxon>Vertebrata</taxon>
        <taxon>Euteleostomi</taxon>
        <taxon>Archelosauria</taxon>
        <taxon>Archosauria</taxon>
        <taxon>Dinosauria</taxon>
        <taxon>Saurischia</taxon>
        <taxon>Theropoda</taxon>
        <taxon>Coelurosauria</taxon>
        <taxon>Aves</taxon>
        <taxon>Neognathae</taxon>
        <taxon>Neoaves</taxon>
        <taxon>Columbimorphae</taxon>
        <taxon>Columbiformes</taxon>
        <taxon>Columbidae</taxon>
        <taxon>Patagioenas</taxon>
    </lineage>
</organism>
<evidence type="ECO:0000313" key="4">
    <source>
        <dbReference type="EMBL" id="OPJ69278.1"/>
    </source>
</evidence>
<dbReference type="Gene3D" id="1.10.1200.30">
    <property type="match status" value="1"/>
</dbReference>